<dbReference type="SUPFAM" id="SSF52499">
    <property type="entry name" value="Isochorismatase-like hydrolases"/>
    <property type="match status" value="1"/>
</dbReference>
<protein>
    <recommendedName>
        <fullName evidence="2">Isochorismatase-like domain-containing protein</fullName>
    </recommendedName>
</protein>
<dbReference type="Pfam" id="PF00857">
    <property type="entry name" value="Isochorismatase"/>
    <property type="match status" value="1"/>
</dbReference>
<dbReference type="InterPro" id="IPR000868">
    <property type="entry name" value="Isochorismatase-like_dom"/>
</dbReference>
<reference evidence="3" key="1">
    <citation type="journal article" date="2020" name="Nat. Commun.">
        <title>Large-scale genome sequencing of mycorrhizal fungi provides insights into the early evolution of symbiotic traits.</title>
        <authorList>
            <person name="Miyauchi S."/>
            <person name="Kiss E."/>
            <person name="Kuo A."/>
            <person name="Drula E."/>
            <person name="Kohler A."/>
            <person name="Sanchez-Garcia M."/>
            <person name="Morin E."/>
            <person name="Andreopoulos B."/>
            <person name="Barry K.W."/>
            <person name="Bonito G."/>
            <person name="Buee M."/>
            <person name="Carver A."/>
            <person name="Chen C."/>
            <person name="Cichocki N."/>
            <person name="Clum A."/>
            <person name="Culley D."/>
            <person name="Crous P.W."/>
            <person name="Fauchery L."/>
            <person name="Girlanda M."/>
            <person name="Hayes R.D."/>
            <person name="Keri Z."/>
            <person name="LaButti K."/>
            <person name="Lipzen A."/>
            <person name="Lombard V."/>
            <person name="Magnuson J."/>
            <person name="Maillard F."/>
            <person name="Murat C."/>
            <person name="Nolan M."/>
            <person name="Ohm R.A."/>
            <person name="Pangilinan J."/>
            <person name="Pereira M.F."/>
            <person name="Perotto S."/>
            <person name="Peter M."/>
            <person name="Pfister S."/>
            <person name="Riley R."/>
            <person name="Sitrit Y."/>
            <person name="Stielow J.B."/>
            <person name="Szollosi G."/>
            <person name="Zifcakova L."/>
            <person name="Stursova M."/>
            <person name="Spatafora J.W."/>
            <person name="Tedersoo L."/>
            <person name="Vaario L.M."/>
            <person name="Yamada A."/>
            <person name="Yan M."/>
            <person name="Wang P."/>
            <person name="Xu J."/>
            <person name="Bruns T."/>
            <person name="Baldrian P."/>
            <person name="Vilgalys R."/>
            <person name="Dunand C."/>
            <person name="Henrissat B."/>
            <person name="Grigoriev I.V."/>
            <person name="Hibbett D."/>
            <person name="Nagy L.G."/>
            <person name="Martin F.M."/>
        </authorList>
    </citation>
    <scope>NUCLEOTIDE SEQUENCE</scope>
    <source>
        <strain evidence="3">UP504</strain>
    </source>
</reference>
<dbReference type="InterPro" id="IPR036380">
    <property type="entry name" value="Isochorismatase-like_sf"/>
</dbReference>
<dbReference type="AlphaFoldDB" id="A0A9P6B883"/>
<sequence>MSEFPPLGPGKWEFPGEAGDDTKRPVALFICDLQPRFNAVANFDRVVMTGAKMVKAAKILKMGIVVSEQRPEVFGATVPGLGLDDLGLDHNIVKFSKGKFSMVVPEVEGVIAPADARLSVVIVGIEAHICVLQTALDLLRRQVEVYVLADGVSSINKEEVPIALERIRQAGGVVTTSESFLFQVMRDSSRPEFREFAKLVKDTKGETQETLKALLPW</sequence>
<name>A0A9P6B883_9AGAM</name>
<keyword evidence="4" id="KW-1185">Reference proteome</keyword>
<comment type="caution">
    <text evidence="3">The sequence shown here is derived from an EMBL/GenBank/DDBJ whole genome shotgun (WGS) entry which is preliminary data.</text>
</comment>
<dbReference type="OrthoDB" id="269496at2759"/>
<accession>A0A9P6B883</accession>
<dbReference type="PANTHER" id="PTHR14119:SF3">
    <property type="entry name" value="ISOCHORISMATASE DOMAIN-CONTAINING PROTEIN 2"/>
    <property type="match status" value="1"/>
</dbReference>
<dbReference type="PANTHER" id="PTHR14119">
    <property type="entry name" value="HYDROLASE"/>
    <property type="match status" value="1"/>
</dbReference>
<feature type="domain" description="Isochorismatase-like" evidence="2">
    <location>
        <begin position="27"/>
        <end position="178"/>
    </location>
</feature>
<dbReference type="Gene3D" id="3.40.50.850">
    <property type="entry name" value="Isochorismatase-like"/>
    <property type="match status" value="1"/>
</dbReference>
<evidence type="ECO:0000313" key="3">
    <source>
        <dbReference type="EMBL" id="KAF9519528.1"/>
    </source>
</evidence>
<comment type="similarity">
    <text evidence="1">Belongs to the isochorismatase family.</text>
</comment>
<gene>
    <name evidence="3" type="ORF">BS47DRAFT_1481984</name>
</gene>
<evidence type="ECO:0000259" key="2">
    <source>
        <dbReference type="Pfam" id="PF00857"/>
    </source>
</evidence>
<dbReference type="EMBL" id="MU128917">
    <property type="protein sequence ID" value="KAF9519528.1"/>
    <property type="molecule type" value="Genomic_DNA"/>
</dbReference>
<evidence type="ECO:0000313" key="4">
    <source>
        <dbReference type="Proteomes" id="UP000886523"/>
    </source>
</evidence>
<dbReference type="Proteomes" id="UP000886523">
    <property type="component" value="Unassembled WGS sequence"/>
</dbReference>
<proteinExistence type="inferred from homology"/>
<organism evidence="3 4">
    <name type="scientific">Hydnum rufescens UP504</name>
    <dbReference type="NCBI Taxonomy" id="1448309"/>
    <lineage>
        <taxon>Eukaryota</taxon>
        <taxon>Fungi</taxon>
        <taxon>Dikarya</taxon>
        <taxon>Basidiomycota</taxon>
        <taxon>Agaricomycotina</taxon>
        <taxon>Agaricomycetes</taxon>
        <taxon>Cantharellales</taxon>
        <taxon>Hydnaceae</taxon>
        <taxon>Hydnum</taxon>
    </lineage>
</organism>
<dbReference type="InterPro" id="IPR050993">
    <property type="entry name" value="Isochorismatase_domain"/>
</dbReference>
<evidence type="ECO:0000256" key="1">
    <source>
        <dbReference type="ARBA" id="ARBA00006336"/>
    </source>
</evidence>